<reference evidence="8" key="1">
    <citation type="submission" date="2020-10" db="EMBL/GenBank/DDBJ databases">
        <authorList>
            <person name="Gilroy R."/>
        </authorList>
    </citation>
    <scope>NUCLEOTIDE SEQUENCE</scope>
    <source>
        <strain evidence="8">CHK154-7741</strain>
    </source>
</reference>
<protein>
    <recommendedName>
        <fullName evidence="7">Putative N-acetylmannosamine-6-phosphate 2-epimerase</fullName>
        <ecNumber evidence="7">5.1.3.9</ecNumber>
    </recommendedName>
    <alternativeName>
        <fullName evidence="7">ManNAc-6-P epimerase</fullName>
    </alternativeName>
</protein>
<dbReference type="Pfam" id="PF04131">
    <property type="entry name" value="NanE"/>
    <property type="match status" value="1"/>
</dbReference>
<dbReference type="EMBL" id="DVOD01000046">
    <property type="protein sequence ID" value="HIU92715.1"/>
    <property type="molecule type" value="Genomic_DNA"/>
</dbReference>
<dbReference type="GO" id="GO:0005829">
    <property type="term" value="C:cytosol"/>
    <property type="evidence" value="ECO:0007669"/>
    <property type="project" value="TreeGrafter"/>
</dbReference>
<comment type="similarity">
    <text evidence="4 7">Belongs to the NanE family.</text>
</comment>
<evidence type="ECO:0000313" key="9">
    <source>
        <dbReference type="Proteomes" id="UP000886748"/>
    </source>
</evidence>
<evidence type="ECO:0000313" key="8">
    <source>
        <dbReference type="EMBL" id="HIU92715.1"/>
    </source>
</evidence>
<proteinExistence type="inferred from homology"/>
<sequence>MDNIVAQIKNKVIVSVQAMPSEPLYKEDCMTAMMQSVVKGGAAALRVAGTRDVINAKKLFKIPVIGITKPEVIPPNWREIVYITPTIKDAKDLILAGADIVAFDGTSRPRGENNLKQIIKFIKINKKIAMADIATLQEGINARLLGADIVSTTLSGYTVESPETSEEPDFELLKGLVQSVDCPVILEGRIWTPQQVDKAFELGAHAVVIGSAITRPQLITKRFVNRKDKIAKNG</sequence>
<accession>A0A9D1N0B8</accession>
<keyword evidence="6 7" id="KW-0119">Carbohydrate metabolism</keyword>
<comment type="caution">
    <text evidence="8">The sequence shown here is derived from an EMBL/GenBank/DDBJ whole genome shotgun (WGS) entry which is preliminary data.</text>
</comment>
<comment type="function">
    <text evidence="2 7">Converts N-acetylmannosamine-6-phosphate (ManNAc-6-P) to N-acetylglucosamine-6-phosphate (GlcNAc-6-P).</text>
</comment>
<dbReference type="GO" id="GO:0006053">
    <property type="term" value="P:N-acetylmannosamine catabolic process"/>
    <property type="evidence" value="ECO:0007669"/>
    <property type="project" value="TreeGrafter"/>
</dbReference>
<dbReference type="Gene3D" id="3.20.20.70">
    <property type="entry name" value="Aldolase class I"/>
    <property type="match status" value="1"/>
</dbReference>
<organism evidence="8 9">
    <name type="scientific">Candidatus Limenecus avicola</name>
    <dbReference type="NCBI Taxonomy" id="2840847"/>
    <lineage>
        <taxon>Bacteria</taxon>
        <taxon>Bacillati</taxon>
        <taxon>Bacillota</taxon>
        <taxon>Clostridia</taxon>
        <taxon>Eubacteriales</taxon>
        <taxon>Clostridiaceae</taxon>
        <taxon>Clostridiaceae incertae sedis</taxon>
        <taxon>Candidatus Limenecus</taxon>
    </lineage>
</organism>
<dbReference type="GO" id="GO:0005975">
    <property type="term" value="P:carbohydrate metabolic process"/>
    <property type="evidence" value="ECO:0007669"/>
    <property type="project" value="UniProtKB-UniRule"/>
</dbReference>
<dbReference type="InterPro" id="IPR007260">
    <property type="entry name" value="NanE"/>
</dbReference>
<evidence type="ECO:0000256" key="3">
    <source>
        <dbReference type="ARBA" id="ARBA00005081"/>
    </source>
</evidence>
<evidence type="ECO:0000256" key="6">
    <source>
        <dbReference type="ARBA" id="ARBA00023277"/>
    </source>
</evidence>
<dbReference type="EC" id="5.1.3.9" evidence="7"/>
<dbReference type="Proteomes" id="UP000886748">
    <property type="component" value="Unassembled WGS sequence"/>
</dbReference>
<dbReference type="NCBIfam" id="NF002231">
    <property type="entry name" value="PRK01130.1"/>
    <property type="match status" value="1"/>
</dbReference>
<evidence type="ECO:0000256" key="1">
    <source>
        <dbReference type="ARBA" id="ARBA00000056"/>
    </source>
</evidence>
<dbReference type="HAMAP" id="MF_01235">
    <property type="entry name" value="ManNAc6P_epimer"/>
    <property type="match status" value="1"/>
</dbReference>
<dbReference type="SUPFAM" id="SSF51366">
    <property type="entry name" value="Ribulose-phoshate binding barrel"/>
    <property type="match status" value="1"/>
</dbReference>
<keyword evidence="5 7" id="KW-0413">Isomerase</keyword>
<comment type="catalytic activity">
    <reaction evidence="1 7">
        <text>an N-acyl-D-glucosamine 6-phosphate = an N-acyl-D-mannosamine 6-phosphate</text>
        <dbReference type="Rhea" id="RHEA:23932"/>
        <dbReference type="ChEBI" id="CHEBI:57599"/>
        <dbReference type="ChEBI" id="CHEBI:57666"/>
        <dbReference type="EC" id="5.1.3.9"/>
    </reaction>
</comment>
<dbReference type="InterPro" id="IPR011060">
    <property type="entry name" value="RibuloseP-bd_barrel"/>
</dbReference>
<gene>
    <name evidence="7" type="primary">nanE</name>
    <name evidence="8" type="ORF">IAD26_06220</name>
</gene>
<evidence type="ECO:0000256" key="2">
    <source>
        <dbReference type="ARBA" id="ARBA00002147"/>
    </source>
</evidence>
<comment type="pathway">
    <text evidence="3 7">Amino-sugar metabolism; N-acetylneuraminate degradation; D-fructose 6-phosphate from N-acetylneuraminate: step 3/5.</text>
</comment>
<evidence type="ECO:0000256" key="5">
    <source>
        <dbReference type="ARBA" id="ARBA00023235"/>
    </source>
</evidence>
<dbReference type="PANTHER" id="PTHR36204">
    <property type="entry name" value="N-ACETYLMANNOSAMINE-6-PHOSPHATE 2-EPIMERASE-RELATED"/>
    <property type="match status" value="1"/>
</dbReference>
<dbReference type="GO" id="GO:0047465">
    <property type="term" value="F:N-acylglucosamine-6-phosphate 2-epimerase activity"/>
    <property type="evidence" value="ECO:0007669"/>
    <property type="project" value="UniProtKB-EC"/>
</dbReference>
<reference evidence="8" key="2">
    <citation type="journal article" date="2021" name="PeerJ">
        <title>Extensive microbial diversity within the chicken gut microbiome revealed by metagenomics and culture.</title>
        <authorList>
            <person name="Gilroy R."/>
            <person name="Ravi A."/>
            <person name="Getino M."/>
            <person name="Pursley I."/>
            <person name="Horton D.L."/>
            <person name="Alikhan N.F."/>
            <person name="Baker D."/>
            <person name="Gharbi K."/>
            <person name="Hall N."/>
            <person name="Watson M."/>
            <person name="Adriaenssens E.M."/>
            <person name="Foster-Nyarko E."/>
            <person name="Jarju S."/>
            <person name="Secka A."/>
            <person name="Antonio M."/>
            <person name="Oren A."/>
            <person name="Chaudhuri R.R."/>
            <person name="La Ragione R."/>
            <person name="Hildebrand F."/>
            <person name="Pallen M.J."/>
        </authorList>
    </citation>
    <scope>NUCLEOTIDE SEQUENCE</scope>
    <source>
        <strain evidence="8">CHK154-7741</strain>
    </source>
</reference>
<dbReference type="GO" id="GO:0019262">
    <property type="term" value="P:N-acetylneuraminate catabolic process"/>
    <property type="evidence" value="ECO:0007669"/>
    <property type="project" value="UniProtKB-UniRule"/>
</dbReference>
<evidence type="ECO:0000256" key="4">
    <source>
        <dbReference type="ARBA" id="ARBA00007439"/>
    </source>
</evidence>
<dbReference type="PANTHER" id="PTHR36204:SF1">
    <property type="entry name" value="N-ACETYLMANNOSAMINE-6-PHOSPHATE 2-EPIMERASE-RELATED"/>
    <property type="match status" value="1"/>
</dbReference>
<name>A0A9D1N0B8_9CLOT</name>
<dbReference type="AlphaFoldDB" id="A0A9D1N0B8"/>
<dbReference type="CDD" id="cd04729">
    <property type="entry name" value="NanE"/>
    <property type="match status" value="1"/>
</dbReference>
<evidence type="ECO:0000256" key="7">
    <source>
        <dbReference type="HAMAP-Rule" id="MF_01235"/>
    </source>
</evidence>
<dbReference type="InterPro" id="IPR013785">
    <property type="entry name" value="Aldolase_TIM"/>
</dbReference>